<dbReference type="AlphaFoldDB" id="A0A2H1FC11"/>
<dbReference type="GO" id="GO:0006412">
    <property type="term" value="P:translation"/>
    <property type="evidence" value="ECO:0007669"/>
    <property type="project" value="InterPro"/>
</dbReference>
<name>A0A2H1FC11_9ARCH</name>
<organism evidence="4 5">
    <name type="scientific">Candidatus Nitrosotalea okcheonensis</name>
    <dbReference type="NCBI Taxonomy" id="1903276"/>
    <lineage>
        <taxon>Archaea</taxon>
        <taxon>Nitrososphaerota</taxon>
        <taxon>Nitrososphaeria</taxon>
        <taxon>Nitrosotaleales</taxon>
        <taxon>Nitrosotaleaceae</taxon>
        <taxon>Nitrosotalea</taxon>
    </lineage>
</organism>
<keyword evidence="5" id="KW-1185">Reference proteome</keyword>
<dbReference type="InterPro" id="IPR001976">
    <property type="entry name" value="Ribosomal_eS24"/>
</dbReference>
<dbReference type="GO" id="GO:0005840">
    <property type="term" value="C:ribosome"/>
    <property type="evidence" value="ECO:0007669"/>
    <property type="project" value="UniProtKB-KW"/>
</dbReference>
<evidence type="ECO:0000313" key="4">
    <source>
        <dbReference type="EMBL" id="SMH70305.1"/>
    </source>
</evidence>
<gene>
    <name evidence="4" type="ORF">NCS_10112</name>
</gene>
<evidence type="ECO:0000313" key="5">
    <source>
        <dbReference type="Proteomes" id="UP000230607"/>
    </source>
</evidence>
<dbReference type="GO" id="GO:0003735">
    <property type="term" value="F:structural constituent of ribosome"/>
    <property type="evidence" value="ECO:0007669"/>
    <property type="project" value="InterPro"/>
</dbReference>
<dbReference type="GO" id="GO:1990904">
    <property type="term" value="C:ribonucleoprotein complex"/>
    <property type="evidence" value="ECO:0007669"/>
    <property type="project" value="UniProtKB-KW"/>
</dbReference>
<reference evidence="5" key="1">
    <citation type="submission" date="2017-03" db="EMBL/GenBank/DDBJ databases">
        <authorList>
            <person name="Herbold C."/>
        </authorList>
    </citation>
    <scope>NUCLEOTIDE SEQUENCE [LARGE SCALE GENOMIC DNA]</scope>
</reference>
<dbReference type="Gene3D" id="3.30.70.330">
    <property type="match status" value="1"/>
</dbReference>
<keyword evidence="2" id="KW-0687">Ribonucleoprotein</keyword>
<dbReference type="SUPFAM" id="SSF54189">
    <property type="entry name" value="Ribosomal proteins S24e, L23 and L15e"/>
    <property type="match status" value="1"/>
</dbReference>
<protein>
    <recommendedName>
        <fullName evidence="3">30S ribosomal protein S24e</fullName>
    </recommendedName>
</protein>
<dbReference type="InterPro" id="IPR012678">
    <property type="entry name" value="Ribosomal_uL23/eL15/eS24_sf"/>
</dbReference>
<sequence length="119" mass="13287">MEYMSMIEVTRDVKNPLLSRREITCNFKGLSGRLKKLEAVDMISKKFNLEGKIVVPILLKNETGRPVISGSFYVYEDEKLAKEHLKAAVFARIEKAKGAAAKAEGEAPSDQAEVKEESK</sequence>
<dbReference type="Pfam" id="PF01282">
    <property type="entry name" value="Ribosomal_S24e"/>
    <property type="match status" value="1"/>
</dbReference>
<evidence type="ECO:0000256" key="1">
    <source>
        <dbReference type="ARBA" id="ARBA00022980"/>
    </source>
</evidence>
<accession>A0A2H1FC11</accession>
<proteinExistence type="predicted"/>
<evidence type="ECO:0000256" key="3">
    <source>
        <dbReference type="ARBA" id="ARBA00035358"/>
    </source>
</evidence>
<dbReference type="Proteomes" id="UP000230607">
    <property type="component" value="Chromosome 1"/>
</dbReference>
<dbReference type="EMBL" id="LT841358">
    <property type="protein sequence ID" value="SMH70305.1"/>
    <property type="molecule type" value="Genomic_DNA"/>
</dbReference>
<keyword evidence="1" id="KW-0689">Ribosomal protein</keyword>
<evidence type="ECO:0000256" key="2">
    <source>
        <dbReference type="ARBA" id="ARBA00023274"/>
    </source>
</evidence>
<dbReference type="InterPro" id="IPR012677">
    <property type="entry name" value="Nucleotide-bd_a/b_plait_sf"/>
</dbReference>